<name>A0A1F6CHA6_9BACT</name>
<dbReference type="EMBL" id="MFKU01000010">
    <property type="protein sequence ID" value="OGG48616.1"/>
    <property type="molecule type" value="Genomic_DNA"/>
</dbReference>
<evidence type="ECO:0000313" key="2">
    <source>
        <dbReference type="Proteomes" id="UP000178815"/>
    </source>
</evidence>
<proteinExistence type="predicted"/>
<sequence>MKIDKSLRAAIREIGRKEFLRCIVEFVRDARFCLTATGLDEETMRAVIEAEALGAFDDIRIPQIVKRALQKHPNQPCLDECES</sequence>
<evidence type="ECO:0000313" key="1">
    <source>
        <dbReference type="EMBL" id="OGG48616.1"/>
    </source>
</evidence>
<comment type="caution">
    <text evidence="1">The sequence shown here is derived from an EMBL/GenBank/DDBJ whole genome shotgun (WGS) entry which is preliminary data.</text>
</comment>
<reference evidence="1 2" key="1">
    <citation type="journal article" date="2016" name="Nat. Commun.">
        <title>Thousands of microbial genomes shed light on interconnected biogeochemical processes in an aquifer system.</title>
        <authorList>
            <person name="Anantharaman K."/>
            <person name="Brown C.T."/>
            <person name="Hug L.A."/>
            <person name="Sharon I."/>
            <person name="Castelle C.J."/>
            <person name="Probst A.J."/>
            <person name="Thomas B.C."/>
            <person name="Singh A."/>
            <person name="Wilkins M.J."/>
            <person name="Karaoz U."/>
            <person name="Brodie E.L."/>
            <person name="Williams K.H."/>
            <person name="Hubbard S.S."/>
            <person name="Banfield J.F."/>
        </authorList>
    </citation>
    <scope>NUCLEOTIDE SEQUENCE [LARGE SCALE GENOMIC DNA]</scope>
</reference>
<protein>
    <submittedName>
        <fullName evidence="1">Uncharacterized protein</fullName>
    </submittedName>
</protein>
<dbReference type="STRING" id="1798481.A2678_01990"/>
<dbReference type="Proteomes" id="UP000178815">
    <property type="component" value="Unassembled WGS sequence"/>
</dbReference>
<dbReference type="AlphaFoldDB" id="A0A1F6CHA6"/>
<accession>A0A1F6CHA6</accession>
<gene>
    <name evidence="1" type="ORF">A2678_01990</name>
</gene>
<organism evidence="1 2">
    <name type="scientific">Candidatus Kaiserbacteria bacterium RIFCSPHIGHO2_01_FULL_53_31</name>
    <dbReference type="NCBI Taxonomy" id="1798481"/>
    <lineage>
        <taxon>Bacteria</taxon>
        <taxon>Candidatus Kaiseribacteriota</taxon>
    </lineage>
</organism>